<comment type="caution">
    <text evidence="1">The sequence shown here is derived from an EMBL/GenBank/DDBJ whole genome shotgun (WGS) entry which is preliminary data.</text>
</comment>
<organism evidence="1 2">
    <name type="scientific">Zygosaccharomyces rouxii</name>
    <dbReference type="NCBI Taxonomy" id="4956"/>
    <lineage>
        <taxon>Eukaryota</taxon>
        <taxon>Fungi</taxon>
        <taxon>Dikarya</taxon>
        <taxon>Ascomycota</taxon>
        <taxon>Saccharomycotina</taxon>
        <taxon>Saccharomycetes</taxon>
        <taxon>Saccharomycetales</taxon>
        <taxon>Saccharomycetaceae</taxon>
        <taxon>Zygosaccharomyces</taxon>
    </lineage>
</organism>
<proteinExistence type="predicted"/>
<reference evidence="1 2" key="1">
    <citation type="submission" date="2016-08" db="EMBL/GenBank/DDBJ databases">
        <title>Draft genome sequence of allopolyploid Zygosaccharomyces rouxii.</title>
        <authorList>
            <person name="Watanabe J."/>
            <person name="Uehara K."/>
            <person name="Mogi Y."/>
            <person name="Tsukioka Y."/>
        </authorList>
    </citation>
    <scope>NUCLEOTIDE SEQUENCE [LARGE SCALE GENOMIC DNA]</scope>
    <source>
        <strain evidence="1 2">NBRC 110957</strain>
    </source>
</reference>
<dbReference type="AlphaFoldDB" id="A0A1Q3AIP5"/>
<protein>
    <submittedName>
        <fullName evidence="1">Uncharacterized protein</fullName>
    </submittedName>
</protein>
<sequence>MLAGLPFLLSCVSAGMIPVAKRGASKRDDAPSIGPEVSDSIAESVQNTIDIPYFNNTQILNDIENSIESELSNLNQDLENVDPFDFYDVIEQAVEDLPSYLNQFKDDLIQQIEQAISDPHNTEPFKRSKRDAPFPIGSEIINGISDAIDSTVSLPSANKTQILHDIENFVSSRLGDLGQGLEVLDPLNIFQVIKEAVNNLPSDVDPFKNNLIQNIGTAFGALPGIQ</sequence>
<accession>A0A1Q3AIP5</accession>
<name>A0A1Q3AIP5_ZYGRO</name>
<dbReference type="OrthoDB" id="10431882at2759"/>
<gene>
    <name evidence="1" type="ORF">ZYGR_0AY00100</name>
</gene>
<dbReference type="Proteomes" id="UP000187013">
    <property type="component" value="Unassembled WGS sequence"/>
</dbReference>
<evidence type="ECO:0000313" key="2">
    <source>
        <dbReference type="Proteomes" id="UP000187013"/>
    </source>
</evidence>
<dbReference type="EMBL" id="BDGX01000051">
    <property type="protein sequence ID" value="GAV55618.1"/>
    <property type="molecule type" value="Genomic_DNA"/>
</dbReference>
<evidence type="ECO:0000313" key="1">
    <source>
        <dbReference type="EMBL" id="GAV55618.1"/>
    </source>
</evidence>